<reference evidence="4 5" key="1">
    <citation type="submission" date="2019-05" db="EMBL/GenBank/DDBJ databases">
        <title>Emergence of the Ug99 lineage of the wheat stem rust pathogen through somatic hybridization.</title>
        <authorList>
            <person name="Li F."/>
            <person name="Upadhyaya N.M."/>
            <person name="Sperschneider J."/>
            <person name="Matny O."/>
            <person name="Nguyen-Phuc H."/>
            <person name="Mago R."/>
            <person name="Raley C."/>
            <person name="Miller M.E."/>
            <person name="Silverstein K.A.T."/>
            <person name="Henningsen E."/>
            <person name="Hirsch C.D."/>
            <person name="Visser B."/>
            <person name="Pretorius Z.A."/>
            <person name="Steffenson B.J."/>
            <person name="Schwessinger B."/>
            <person name="Dodds P.N."/>
            <person name="Figueroa M."/>
        </authorList>
    </citation>
    <scope>NUCLEOTIDE SEQUENCE [LARGE SCALE GENOMIC DNA]</scope>
    <source>
        <strain evidence="2">21-0</strain>
        <strain evidence="3 5">Ug99</strain>
    </source>
</reference>
<gene>
    <name evidence="2" type="ORF">PGT21_016849</name>
    <name evidence="3" type="ORF">PGTUg99_019561</name>
</gene>
<feature type="compositionally biased region" description="Basic and acidic residues" evidence="1">
    <location>
        <begin position="119"/>
        <end position="131"/>
    </location>
</feature>
<accession>A0A5B0NW08</accession>
<organism evidence="3 5">
    <name type="scientific">Puccinia graminis f. sp. tritici</name>
    <dbReference type="NCBI Taxonomy" id="56615"/>
    <lineage>
        <taxon>Eukaryota</taxon>
        <taxon>Fungi</taxon>
        <taxon>Dikarya</taxon>
        <taxon>Basidiomycota</taxon>
        <taxon>Pucciniomycotina</taxon>
        <taxon>Pucciniomycetes</taxon>
        <taxon>Pucciniales</taxon>
        <taxon>Pucciniaceae</taxon>
        <taxon>Puccinia</taxon>
    </lineage>
</organism>
<dbReference type="AlphaFoldDB" id="A0A5B0NW08"/>
<comment type="caution">
    <text evidence="3">The sequence shown here is derived from an EMBL/GenBank/DDBJ whole genome shotgun (WGS) entry which is preliminary data.</text>
</comment>
<dbReference type="Proteomes" id="UP000325313">
    <property type="component" value="Unassembled WGS sequence"/>
</dbReference>
<evidence type="ECO:0000313" key="2">
    <source>
        <dbReference type="EMBL" id="KAA1084081.1"/>
    </source>
</evidence>
<evidence type="ECO:0000313" key="3">
    <source>
        <dbReference type="EMBL" id="KAA1093315.1"/>
    </source>
</evidence>
<sequence length="272" mass="30367">MSAGIVCPAAVSIRTNEALRENFNYHDSLGSPKFKRNESHMEKKAIIVRRPFKYVKHQGPRPVGAASISTFKFHDARCDAKGLDSVRALSIRRAPNAASHERSSAHGSKFGRQQTGVDDSAHGSRKNERPYEPPVSRLLSSRKLNLSALDISACQKKKTPQVEVFRDELTNLPFHTDSNLAQSPGTARLWEWFSQGRTSCFSDWSNSAPTSSRRSLTICETPTQLYLPKSSKEIAQKKRISSDPRLPLSLTCDSKAFHNTRSRSDFGLTTYS</sequence>
<dbReference type="OrthoDB" id="2507770at2759"/>
<feature type="region of interest" description="Disordered" evidence="1">
    <location>
        <begin position="94"/>
        <end position="137"/>
    </location>
</feature>
<evidence type="ECO:0000313" key="5">
    <source>
        <dbReference type="Proteomes" id="UP000325313"/>
    </source>
</evidence>
<name>A0A5B0NW08_PUCGR</name>
<proteinExistence type="predicted"/>
<evidence type="ECO:0000313" key="4">
    <source>
        <dbReference type="Proteomes" id="UP000324748"/>
    </source>
</evidence>
<keyword evidence="4" id="KW-1185">Reference proteome</keyword>
<protein>
    <submittedName>
        <fullName evidence="3">Uncharacterized protein</fullName>
    </submittedName>
</protein>
<dbReference type="EMBL" id="VSWC01000118">
    <property type="protein sequence ID" value="KAA1084081.1"/>
    <property type="molecule type" value="Genomic_DNA"/>
</dbReference>
<evidence type="ECO:0000256" key="1">
    <source>
        <dbReference type="SAM" id="MobiDB-lite"/>
    </source>
</evidence>
<dbReference type="Proteomes" id="UP000324748">
    <property type="component" value="Unassembled WGS sequence"/>
</dbReference>
<dbReference type="EMBL" id="VDEP01000375">
    <property type="protein sequence ID" value="KAA1093315.1"/>
    <property type="molecule type" value="Genomic_DNA"/>
</dbReference>